<protein>
    <recommendedName>
        <fullName evidence="5 6">Cell division protein ZapC</fullName>
    </recommendedName>
</protein>
<evidence type="ECO:0000259" key="7">
    <source>
        <dbReference type="Pfam" id="PF07126"/>
    </source>
</evidence>
<comment type="function">
    <text evidence="5 6">Contributes to the efficiency of the cell division process by stabilizing the polymeric form of the cell division protein FtsZ. Acts by promoting interactions between FtsZ protofilaments and suppressing the GTPase activity of FtsZ.</text>
</comment>
<dbReference type="InterPro" id="IPR048372">
    <property type="entry name" value="ZapC_C"/>
</dbReference>
<dbReference type="EMBL" id="FNEM01000012">
    <property type="protein sequence ID" value="SDJ70312.1"/>
    <property type="molecule type" value="Genomic_DNA"/>
</dbReference>
<evidence type="ECO:0000256" key="1">
    <source>
        <dbReference type="ARBA" id="ARBA00022490"/>
    </source>
</evidence>
<dbReference type="AlphaFoldDB" id="A0A1G8VW85"/>
<dbReference type="HAMAP" id="MF_00906">
    <property type="entry name" value="ZapC"/>
    <property type="match status" value="1"/>
</dbReference>
<reference evidence="10" key="1">
    <citation type="submission" date="2016-10" db="EMBL/GenBank/DDBJ databases">
        <authorList>
            <person name="Varghese N."/>
            <person name="Submissions S."/>
        </authorList>
    </citation>
    <scope>NUCLEOTIDE SEQUENCE [LARGE SCALE GENOMIC DNA]</scope>
    <source>
        <strain evidence="10">DSM 23317</strain>
    </source>
</reference>
<evidence type="ECO:0000256" key="5">
    <source>
        <dbReference type="HAMAP-Rule" id="MF_00906"/>
    </source>
</evidence>
<dbReference type="Pfam" id="PF07126">
    <property type="entry name" value="ZapC_C"/>
    <property type="match status" value="1"/>
</dbReference>
<dbReference type="InterPro" id="IPR009809">
    <property type="entry name" value="ZapC"/>
</dbReference>
<keyword evidence="3 5" id="KW-0717">Septation</keyword>
<dbReference type="GO" id="GO:0043093">
    <property type="term" value="P:FtsZ-dependent cytokinesis"/>
    <property type="evidence" value="ECO:0007669"/>
    <property type="project" value="UniProtKB-UniRule"/>
</dbReference>
<evidence type="ECO:0000256" key="6">
    <source>
        <dbReference type="PIRNR" id="PIRNR010252"/>
    </source>
</evidence>
<accession>A0A1G8VW85</accession>
<keyword evidence="4 5" id="KW-0131">Cell cycle</keyword>
<dbReference type="InterPro" id="IPR048373">
    <property type="entry name" value="ZapC_N"/>
</dbReference>
<evidence type="ECO:0000256" key="4">
    <source>
        <dbReference type="ARBA" id="ARBA00023306"/>
    </source>
</evidence>
<sequence>MLLMPTVNWRWFFEPQHSRLALDLGDEMVFVTPYDASQIIPDALQGMVFSTEHADCYTQLLSELGNQLTLSEPQQVQIAINATALAFFALPRMPKSWYFHHSNNIVYSRVGKLCQLDTDLGSGLFMVVQSEERSSLVMLLSEPLSLSASKTLPCFQPIKVMNDRLVPAQLAKRRAHSAA</sequence>
<comment type="subunit">
    <text evidence="5">Interacts directly with FtsZ.</text>
</comment>
<dbReference type="PIRSF" id="PIRSF010252">
    <property type="entry name" value="ZapC"/>
    <property type="match status" value="1"/>
</dbReference>
<dbReference type="Proteomes" id="UP000199527">
    <property type="component" value="Unassembled WGS sequence"/>
</dbReference>
<comment type="subcellular location">
    <subcellularLocation>
        <location evidence="5 6">Cytoplasm</location>
    </subcellularLocation>
</comment>
<feature type="domain" description="Cell-division protein ZapC C-terminal" evidence="7">
    <location>
        <begin position="91"/>
        <end position="169"/>
    </location>
</feature>
<keyword evidence="1 5" id="KW-0963">Cytoplasm</keyword>
<gene>
    <name evidence="5" type="primary">zapC</name>
    <name evidence="9" type="ORF">SAMN04488540_11212</name>
</gene>
<dbReference type="GO" id="GO:0000917">
    <property type="term" value="P:division septum assembly"/>
    <property type="evidence" value="ECO:0007669"/>
    <property type="project" value="UniProtKB-KW"/>
</dbReference>
<organism evidence="9 10">
    <name type="scientific">Ferrimonas sediminum</name>
    <dbReference type="NCBI Taxonomy" id="718193"/>
    <lineage>
        <taxon>Bacteria</taxon>
        <taxon>Pseudomonadati</taxon>
        <taxon>Pseudomonadota</taxon>
        <taxon>Gammaproteobacteria</taxon>
        <taxon>Alteromonadales</taxon>
        <taxon>Ferrimonadaceae</taxon>
        <taxon>Ferrimonas</taxon>
    </lineage>
</organism>
<evidence type="ECO:0000259" key="8">
    <source>
        <dbReference type="Pfam" id="PF21083"/>
    </source>
</evidence>
<dbReference type="Pfam" id="PF21083">
    <property type="entry name" value="ZapC_N"/>
    <property type="match status" value="1"/>
</dbReference>
<evidence type="ECO:0000313" key="10">
    <source>
        <dbReference type="Proteomes" id="UP000199527"/>
    </source>
</evidence>
<evidence type="ECO:0000313" key="9">
    <source>
        <dbReference type="EMBL" id="SDJ70312.1"/>
    </source>
</evidence>
<dbReference type="GO" id="GO:0005737">
    <property type="term" value="C:cytoplasm"/>
    <property type="evidence" value="ECO:0007669"/>
    <property type="project" value="UniProtKB-SubCell"/>
</dbReference>
<proteinExistence type="inferred from homology"/>
<name>A0A1G8VW85_9GAMM</name>
<evidence type="ECO:0000256" key="3">
    <source>
        <dbReference type="ARBA" id="ARBA00023210"/>
    </source>
</evidence>
<keyword evidence="2 5" id="KW-0132">Cell division</keyword>
<feature type="domain" description="Cell-division protein ZapC N-terminal" evidence="8">
    <location>
        <begin position="3"/>
        <end position="88"/>
    </location>
</feature>
<dbReference type="RefSeq" id="WP_176819313.1">
    <property type="nucleotide sequence ID" value="NZ_FNEM01000012.1"/>
</dbReference>
<comment type="similarity">
    <text evidence="5 6">Belongs to the ZapC family.</text>
</comment>
<keyword evidence="10" id="KW-1185">Reference proteome</keyword>
<evidence type="ECO:0000256" key="2">
    <source>
        <dbReference type="ARBA" id="ARBA00022618"/>
    </source>
</evidence>